<dbReference type="InterPro" id="IPR007358">
    <property type="entry name" value="Nucleoid_associated_NdpA"/>
</dbReference>
<sequence length="345" mass="40139">MEYIKEVNINEAIIHILDNSGDEAVLNEYKLSLNDEVYKFILKHVERCLKDEELKYAIFNDERNIVKEISQEYLNGQNDIVNVSKELARQLFILMKGNDNISSCDLMIVSISTEYGPMLGVFKMDYVKNYIHVVDFVEDKIGINIIPELTGLPVSSQKIRKCAFIKPIREDQEFNLMVIDKQKKSKSKDEYGSNYFINKYLGCKIVENERDATKKFVKATGEWAKSNLENNASMAEKVIRSVNQKLKEDDSIDVKQLSEDIFGENNDVKLNYNQYIKDEGINEKVDVDKEWVEKKFKRIRLKIDKDIDLYINEESYNDNSRLEVKRVGDGSLNITIKNVCNYTQK</sequence>
<evidence type="ECO:0000313" key="1">
    <source>
        <dbReference type="EMBL" id="GAA0744480.1"/>
    </source>
</evidence>
<gene>
    <name evidence="1" type="ORF">GCM10008906_29420</name>
</gene>
<keyword evidence="2" id="KW-1185">Reference proteome</keyword>
<comment type="caution">
    <text evidence="1">The sequence shown here is derived from an EMBL/GenBank/DDBJ whole genome shotgun (WGS) entry which is preliminary data.</text>
</comment>
<protein>
    <submittedName>
        <fullName evidence="1">Nucleoid-associated protein</fullName>
    </submittedName>
</protein>
<dbReference type="Proteomes" id="UP001501510">
    <property type="component" value="Unassembled WGS sequence"/>
</dbReference>
<evidence type="ECO:0000313" key="2">
    <source>
        <dbReference type="Proteomes" id="UP001501510"/>
    </source>
</evidence>
<dbReference type="Pfam" id="PF04245">
    <property type="entry name" value="NA37"/>
    <property type="match status" value="1"/>
</dbReference>
<dbReference type="EMBL" id="BAAACG010000013">
    <property type="protein sequence ID" value="GAA0744480.1"/>
    <property type="molecule type" value="Genomic_DNA"/>
</dbReference>
<organism evidence="1 2">
    <name type="scientific">Clostridium oceanicum</name>
    <dbReference type="NCBI Taxonomy" id="1543"/>
    <lineage>
        <taxon>Bacteria</taxon>
        <taxon>Bacillati</taxon>
        <taxon>Bacillota</taxon>
        <taxon>Clostridia</taxon>
        <taxon>Eubacteriales</taxon>
        <taxon>Clostridiaceae</taxon>
        <taxon>Clostridium</taxon>
    </lineage>
</organism>
<proteinExistence type="predicted"/>
<accession>A0ABN1JQ71</accession>
<name>A0ABN1JQ71_9CLOT</name>
<reference evidence="1 2" key="1">
    <citation type="journal article" date="2019" name="Int. J. Syst. Evol. Microbiol.">
        <title>The Global Catalogue of Microorganisms (GCM) 10K type strain sequencing project: providing services to taxonomists for standard genome sequencing and annotation.</title>
        <authorList>
            <consortium name="The Broad Institute Genomics Platform"/>
            <consortium name="The Broad Institute Genome Sequencing Center for Infectious Disease"/>
            <person name="Wu L."/>
            <person name="Ma J."/>
        </authorList>
    </citation>
    <scope>NUCLEOTIDE SEQUENCE [LARGE SCALE GENOMIC DNA]</scope>
    <source>
        <strain evidence="1 2">JCM 1407</strain>
    </source>
</reference>
<dbReference type="RefSeq" id="WP_343762701.1">
    <property type="nucleotide sequence ID" value="NZ_BAAACG010000013.1"/>
</dbReference>